<name>A5A7P2_TRISC</name>
<dbReference type="SUPFAM" id="SSF57535">
    <property type="entry name" value="Complement control module/SCR domain"/>
    <property type="match status" value="3"/>
</dbReference>
<reference evidence="23" key="1">
    <citation type="submission" date="2006-11" db="EMBL/GenBank/DDBJ databases">
        <title>The second complement factor B gene of a banded houndshark.</title>
        <authorList>
            <person name="Terado T."/>
            <person name="Kimura H."/>
            <person name="Nonaka M."/>
        </authorList>
    </citation>
    <scope>NUCLEOTIDE SEQUENCE</scope>
</reference>
<dbReference type="GO" id="GO:0006956">
    <property type="term" value="P:complement activation"/>
    <property type="evidence" value="ECO:0007669"/>
    <property type="project" value="InterPro"/>
</dbReference>
<evidence type="ECO:0000256" key="1">
    <source>
        <dbReference type="ARBA" id="ARBA00001936"/>
    </source>
</evidence>
<organism evidence="23">
    <name type="scientific">Triakis scyllium</name>
    <name type="common">Banded houndshark</name>
    <name type="synonym">Hemigaleus pingi</name>
    <dbReference type="NCBI Taxonomy" id="30494"/>
    <lineage>
        <taxon>Eukaryota</taxon>
        <taxon>Metazoa</taxon>
        <taxon>Chordata</taxon>
        <taxon>Craniata</taxon>
        <taxon>Vertebrata</taxon>
        <taxon>Chondrichthyes</taxon>
        <taxon>Elasmobranchii</taxon>
        <taxon>Galeomorphii</taxon>
        <taxon>Galeoidea</taxon>
        <taxon>Carcharhiniformes</taxon>
        <taxon>Triakidae</taxon>
        <taxon>Triakis</taxon>
    </lineage>
</organism>
<dbReference type="InterPro" id="IPR011360">
    <property type="entry name" value="Compl_C2_B"/>
</dbReference>
<evidence type="ECO:0000256" key="7">
    <source>
        <dbReference type="ARBA" id="ARBA00022659"/>
    </source>
</evidence>
<evidence type="ECO:0000256" key="11">
    <source>
        <dbReference type="ARBA" id="ARBA00022801"/>
    </source>
</evidence>
<dbReference type="Gene3D" id="2.10.70.10">
    <property type="entry name" value="Complement Module, domain 1"/>
    <property type="match status" value="3"/>
</dbReference>
<dbReference type="Gene3D" id="2.40.10.10">
    <property type="entry name" value="Trypsin-like serine proteases"/>
    <property type="match status" value="2"/>
</dbReference>
<dbReference type="Pfam" id="PF00092">
    <property type="entry name" value="VWA"/>
    <property type="match status" value="1"/>
</dbReference>
<keyword evidence="10" id="KW-0677">Repeat</keyword>
<dbReference type="SMART" id="SM00020">
    <property type="entry name" value="Tryp_SPc"/>
    <property type="match status" value="1"/>
</dbReference>
<dbReference type="GO" id="GO:0070062">
    <property type="term" value="C:extracellular exosome"/>
    <property type="evidence" value="ECO:0007669"/>
    <property type="project" value="TreeGrafter"/>
</dbReference>
<dbReference type="AlphaFoldDB" id="A5A7P2"/>
<dbReference type="PROSITE" id="PS50234">
    <property type="entry name" value="VWFA"/>
    <property type="match status" value="1"/>
</dbReference>
<evidence type="ECO:0000256" key="4">
    <source>
        <dbReference type="ARBA" id="ARBA00004613"/>
    </source>
</evidence>
<dbReference type="GO" id="GO:0045087">
    <property type="term" value="P:innate immune response"/>
    <property type="evidence" value="ECO:0007669"/>
    <property type="project" value="UniProtKB-KW"/>
</dbReference>
<dbReference type="PANTHER" id="PTHR46393">
    <property type="entry name" value="SUSHI DOMAIN-CONTAINING PROTEIN"/>
    <property type="match status" value="1"/>
</dbReference>
<feature type="active site" description="Charge relay system" evidence="17">
    <location>
        <position position="575"/>
    </location>
</feature>
<feature type="active site" description="Charge relay system" evidence="17">
    <location>
        <position position="701"/>
    </location>
</feature>
<evidence type="ECO:0000256" key="16">
    <source>
        <dbReference type="ARBA" id="ARBA00029636"/>
    </source>
</evidence>
<keyword evidence="6" id="KW-0399">Innate immunity</keyword>
<evidence type="ECO:0000259" key="20">
    <source>
        <dbReference type="PROSITE" id="PS50234"/>
    </source>
</evidence>
<dbReference type="InterPro" id="IPR002035">
    <property type="entry name" value="VWF_A"/>
</dbReference>
<evidence type="ECO:0000256" key="12">
    <source>
        <dbReference type="ARBA" id="ARBA00022825"/>
    </source>
</evidence>
<evidence type="ECO:0000256" key="18">
    <source>
        <dbReference type="PROSITE-ProRule" id="PRU00302"/>
    </source>
</evidence>
<keyword evidence="13" id="KW-0391">Immunity</keyword>
<dbReference type="CDD" id="cd00190">
    <property type="entry name" value="Tryp_SPc"/>
    <property type="match status" value="1"/>
</dbReference>
<dbReference type="GO" id="GO:0004252">
    <property type="term" value="F:serine-type endopeptidase activity"/>
    <property type="evidence" value="ECO:0007669"/>
    <property type="project" value="InterPro"/>
</dbReference>
<dbReference type="Pfam" id="PF00089">
    <property type="entry name" value="Trypsin"/>
    <property type="match status" value="1"/>
</dbReference>
<feature type="signal peptide" evidence="19">
    <location>
        <begin position="1"/>
        <end position="18"/>
    </location>
</feature>
<dbReference type="InterPro" id="IPR001254">
    <property type="entry name" value="Trypsin_dom"/>
</dbReference>
<evidence type="ECO:0000256" key="17">
    <source>
        <dbReference type="PIRSR" id="PIRSR001154-1"/>
    </source>
</evidence>
<evidence type="ECO:0000256" key="2">
    <source>
        <dbReference type="ARBA" id="ARBA00001946"/>
    </source>
</evidence>
<dbReference type="GO" id="GO:0009617">
    <property type="term" value="P:response to bacterium"/>
    <property type="evidence" value="ECO:0007669"/>
    <property type="project" value="TreeGrafter"/>
</dbReference>
<dbReference type="InterPro" id="IPR009003">
    <property type="entry name" value="Peptidase_S1_PA"/>
</dbReference>
<dbReference type="InterPro" id="IPR001314">
    <property type="entry name" value="Peptidase_S1A"/>
</dbReference>
<evidence type="ECO:0000256" key="19">
    <source>
        <dbReference type="SAM" id="SignalP"/>
    </source>
</evidence>
<evidence type="ECO:0000256" key="15">
    <source>
        <dbReference type="ARBA" id="ARBA00023180"/>
    </source>
</evidence>
<protein>
    <recommendedName>
        <fullName evidence="16">C3/C5 convertase</fullName>
    </recommendedName>
</protein>
<evidence type="ECO:0000256" key="3">
    <source>
        <dbReference type="ARBA" id="ARBA00004241"/>
    </source>
</evidence>
<evidence type="ECO:0000256" key="10">
    <source>
        <dbReference type="ARBA" id="ARBA00022737"/>
    </source>
</evidence>
<evidence type="ECO:0000256" key="14">
    <source>
        <dbReference type="ARBA" id="ARBA00023157"/>
    </source>
</evidence>
<evidence type="ECO:0000256" key="8">
    <source>
        <dbReference type="ARBA" id="ARBA00022670"/>
    </source>
</evidence>
<evidence type="ECO:0000313" key="23">
    <source>
        <dbReference type="EMBL" id="BAF62177.1"/>
    </source>
</evidence>
<keyword evidence="8" id="KW-0645">Protease</keyword>
<dbReference type="InterPro" id="IPR018114">
    <property type="entry name" value="TRYPSIN_HIS"/>
</dbReference>
<feature type="domain" description="Sushi" evidence="22">
    <location>
        <begin position="96"/>
        <end position="154"/>
    </location>
</feature>
<dbReference type="SMART" id="SM00327">
    <property type="entry name" value="VWA"/>
    <property type="match status" value="1"/>
</dbReference>
<dbReference type="InterPro" id="IPR000436">
    <property type="entry name" value="Sushi_SCR_CCP_dom"/>
</dbReference>
<feature type="domain" description="Sushi" evidence="22">
    <location>
        <begin position="157"/>
        <end position="214"/>
    </location>
</feature>
<keyword evidence="11" id="KW-0378">Hydrolase</keyword>
<proteinExistence type="evidence at transcript level"/>
<keyword evidence="15" id="KW-0325">Glycoprotein</keyword>
<evidence type="ECO:0000256" key="6">
    <source>
        <dbReference type="ARBA" id="ARBA00022588"/>
    </source>
</evidence>
<dbReference type="MEROPS" id="S01.196"/>
<dbReference type="GO" id="GO:0006508">
    <property type="term" value="P:proteolysis"/>
    <property type="evidence" value="ECO:0007669"/>
    <property type="project" value="UniProtKB-KW"/>
</dbReference>
<keyword evidence="7 18" id="KW-0768">Sushi</keyword>
<feature type="disulfide bond" evidence="18">
    <location>
        <begin position="185"/>
        <end position="212"/>
    </location>
</feature>
<dbReference type="PIRSF" id="PIRSF001154">
    <property type="entry name" value="Compl_C2_B"/>
    <property type="match status" value="1"/>
</dbReference>
<keyword evidence="12" id="KW-0720">Serine protease</keyword>
<dbReference type="Gene3D" id="3.40.50.410">
    <property type="entry name" value="von Willebrand factor, type A domain"/>
    <property type="match status" value="1"/>
</dbReference>
<dbReference type="SUPFAM" id="SSF50494">
    <property type="entry name" value="Trypsin-like serine proteases"/>
    <property type="match status" value="1"/>
</dbReference>
<dbReference type="PROSITE" id="PS50923">
    <property type="entry name" value="SUSHI"/>
    <property type="match status" value="2"/>
</dbReference>
<keyword evidence="14 18" id="KW-1015">Disulfide bond</keyword>
<comment type="subcellular location">
    <subcellularLocation>
        <location evidence="3">Cell surface</location>
    </subcellularLocation>
    <subcellularLocation>
        <location evidence="4">Secreted</location>
    </subcellularLocation>
</comment>
<feature type="disulfide bond" evidence="18">
    <location>
        <begin position="125"/>
        <end position="152"/>
    </location>
</feature>
<comment type="cofactor">
    <cofactor evidence="2">
        <name>Mg(2+)</name>
        <dbReference type="ChEBI" id="CHEBI:18420"/>
    </cofactor>
</comment>
<dbReference type="InterPro" id="IPR036465">
    <property type="entry name" value="vWFA_dom_sf"/>
</dbReference>
<dbReference type="PROSITE" id="PS50240">
    <property type="entry name" value="TRYPSIN_DOM"/>
    <property type="match status" value="1"/>
</dbReference>
<dbReference type="InterPro" id="IPR043504">
    <property type="entry name" value="Peptidase_S1_PA_chymotrypsin"/>
</dbReference>
<keyword evidence="9 19" id="KW-0732">Signal</keyword>
<comment type="cofactor">
    <cofactor evidence="1">
        <name>Mn(2+)</name>
        <dbReference type="ChEBI" id="CHEBI:29035"/>
    </cofactor>
</comment>
<dbReference type="SUPFAM" id="SSF53300">
    <property type="entry name" value="vWA-like"/>
    <property type="match status" value="1"/>
</dbReference>
<feature type="chain" id="PRO_5002679046" description="C3/C5 convertase" evidence="19">
    <location>
        <begin position="19"/>
        <end position="765"/>
    </location>
</feature>
<feature type="domain" description="VWFA" evidence="20">
    <location>
        <begin position="264"/>
        <end position="469"/>
    </location>
</feature>
<evidence type="ECO:0000256" key="13">
    <source>
        <dbReference type="ARBA" id="ARBA00022859"/>
    </source>
</evidence>
<accession>A5A7P2</accession>
<dbReference type="InterPro" id="IPR035976">
    <property type="entry name" value="Sushi/SCR/CCP_sf"/>
</dbReference>
<dbReference type="GO" id="GO:0009986">
    <property type="term" value="C:cell surface"/>
    <property type="evidence" value="ECO:0007669"/>
    <property type="project" value="UniProtKB-SubCell"/>
</dbReference>
<feature type="active site" description="Charge relay system" evidence="17">
    <location>
        <position position="521"/>
    </location>
</feature>
<gene>
    <name evidence="23" type="primary">Bf</name>
</gene>
<dbReference type="PRINTS" id="PR00722">
    <property type="entry name" value="CHYMOTRYPSIN"/>
</dbReference>
<evidence type="ECO:0000259" key="21">
    <source>
        <dbReference type="PROSITE" id="PS50240"/>
    </source>
</evidence>
<dbReference type="EMBL" id="AB282676">
    <property type="protein sequence ID" value="BAF62177.1"/>
    <property type="molecule type" value="mRNA"/>
</dbReference>
<evidence type="ECO:0000256" key="9">
    <source>
        <dbReference type="ARBA" id="ARBA00022729"/>
    </source>
</evidence>
<evidence type="ECO:0000259" key="22">
    <source>
        <dbReference type="PROSITE" id="PS50923"/>
    </source>
</evidence>
<dbReference type="PANTHER" id="PTHR46393:SF7">
    <property type="entry name" value="COMPLEMENT C2"/>
    <property type="match status" value="1"/>
</dbReference>
<dbReference type="CDD" id="cd00033">
    <property type="entry name" value="CCP"/>
    <property type="match status" value="3"/>
</dbReference>
<dbReference type="Pfam" id="PF00084">
    <property type="entry name" value="Sushi"/>
    <property type="match status" value="3"/>
</dbReference>
<dbReference type="SMART" id="SM00032">
    <property type="entry name" value="CCP"/>
    <property type="match status" value="3"/>
</dbReference>
<dbReference type="PROSITE" id="PS00134">
    <property type="entry name" value="TRYPSIN_HIS"/>
    <property type="match status" value="1"/>
</dbReference>
<evidence type="ECO:0000256" key="5">
    <source>
        <dbReference type="ARBA" id="ARBA00022525"/>
    </source>
</evidence>
<feature type="domain" description="Peptidase S1" evidence="21">
    <location>
        <begin position="470"/>
        <end position="755"/>
    </location>
</feature>
<sequence length="765" mass="84582">MGLVRIASLSLFVFLVSASQDENENSGTSCDPNVTISGGTITLSQGGAVGSILKYVCPLGFYPYPVSSRTCKANGQWSLMRNSQWRIIQNAGCRAFKCPVPLIEEGTFFPKRASYSMGDSVSFECADGYRLLGSESRTCLINGRWNGTTAVCEDGLNTCPNPGILAGSVKSGTNYGTDDKVRYVCLDNLALIGSNERICLETGEWSGAEPTCQHKHSFDLPEEVASHFSASFSRILSESSLTKENDSSNSIGRKLALGQGQKLHIYIILDVSGSIKKVEFCDAISALTSFIDMMSRFEVVIHYGVVTFGSRSQIIVNIGHAESGFPDYVADVPKDLKYEDVVMGNNKGTNMTGALKTVYEMMSFQKASMKNRQLAWIEVRHVIMIFTDGRTNMGGSPKPMMDNIEGFLEVKNSREDFLDVYVFGLGDDFQEINKEEVNSIASKKNNEQHAFFLFKKDLDNVFNSMLDLTSVGNLCGFANKSLIESDQSSYPWFAEIVSDGNPNFRCSGSIVADEWILTAAHCFQDVSEGNTTRKKITVGPHNKRVELEIVSVQKHPGYNLTGKMEKGIPEFYDYDIALVKIKPKIKFATTIRPICLPCTMETSVALRKSETKTTCADHEEELLPTLGTVEAKFVRKAHGEHELQNVKIKTGESQRPLCEQDALKAAIYVNVSDVKDVVTDRFLCTGGSAQVPEAISCKGDSGGPLYIRKLYRYVQVGVVSWGVKDMCMEPRLPTDARDFHINLFEVLGWLKQQLANSTRFLDLPQ</sequence>
<keyword evidence="5" id="KW-0964">Secreted</keyword>
<comment type="caution">
    <text evidence="18">Lacks conserved residue(s) required for the propagation of feature annotation.</text>
</comment>